<dbReference type="GeneID" id="35444010"/>
<dbReference type="AlphaFoldDB" id="A0A2G4SWW7"/>
<dbReference type="EMBL" id="KZ303848">
    <property type="protein sequence ID" value="PHZ13244.1"/>
    <property type="molecule type" value="Genomic_DNA"/>
</dbReference>
<protein>
    <submittedName>
        <fullName evidence="1">Uncharacterized protein</fullName>
    </submittedName>
</protein>
<sequence length="62" mass="7092">MVVRTLHSVGISFNAKCYLCIYVSEASSAMAIKVFRLPNSIKHLDKEEAERIVQARYEQSIF</sequence>
<dbReference type="Proteomes" id="UP000242254">
    <property type="component" value="Unassembled WGS sequence"/>
</dbReference>
<name>A0A2G4SWW7_RHIZD</name>
<dbReference type="RefSeq" id="XP_023466952.1">
    <property type="nucleotide sequence ID" value="XM_023613021.1"/>
</dbReference>
<proteinExistence type="predicted"/>
<accession>A0A2G4SWW7</accession>
<reference evidence="1 2" key="1">
    <citation type="journal article" date="2016" name="Proc. Natl. Acad. Sci. U.S.A.">
        <title>Lipid metabolic changes in an early divergent fungus govern the establishment of a mutualistic symbiosis with endobacteria.</title>
        <authorList>
            <person name="Lastovetsky O.A."/>
            <person name="Gaspar M.L."/>
            <person name="Mondo S.J."/>
            <person name="LaButti K.M."/>
            <person name="Sandor L."/>
            <person name="Grigoriev I.V."/>
            <person name="Henry S.A."/>
            <person name="Pawlowska T.E."/>
        </authorList>
    </citation>
    <scope>NUCLEOTIDE SEQUENCE [LARGE SCALE GENOMIC DNA]</scope>
    <source>
        <strain evidence="1 2">ATCC 52813</strain>
    </source>
</reference>
<keyword evidence="2" id="KW-1185">Reference proteome</keyword>
<evidence type="ECO:0000313" key="1">
    <source>
        <dbReference type="EMBL" id="PHZ13244.1"/>
    </source>
</evidence>
<evidence type="ECO:0000313" key="2">
    <source>
        <dbReference type="Proteomes" id="UP000242254"/>
    </source>
</evidence>
<gene>
    <name evidence="1" type="ORF">RHIMIDRAFT_281770</name>
</gene>
<organism evidence="1 2">
    <name type="scientific">Rhizopus microsporus ATCC 52813</name>
    <dbReference type="NCBI Taxonomy" id="1340429"/>
    <lineage>
        <taxon>Eukaryota</taxon>
        <taxon>Fungi</taxon>
        <taxon>Fungi incertae sedis</taxon>
        <taxon>Mucoromycota</taxon>
        <taxon>Mucoromycotina</taxon>
        <taxon>Mucoromycetes</taxon>
        <taxon>Mucorales</taxon>
        <taxon>Mucorineae</taxon>
        <taxon>Rhizopodaceae</taxon>
        <taxon>Rhizopus</taxon>
    </lineage>
</organism>